<sequence>MERLQRIRHLIIDMDGVLWRGKRPMEGLTDFFDFLRRHEIRFILATNNASRSRDDYVAQLARFGVAVRPEEVLPSCDATALYLRRIASPGARVLVIGEQALRAALAEAGFQVVDEEHADFVVVGLDWGLTYEKLARAARAIWNGARFIGTNPDPVWPGEDGLYPGNGATLAFLERATGVTPVVVGKPEPLMFQIAMERMGAAPETTAVIGDQLPTDILGGKRAGLLTILVLSGATTPERLAESSIQPDLVFADIRSLTAAWEETLRVHPSRASEV</sequence>
<feature type="active site" description="Proton donor" evidence="5">
    <location>
        <position position="15"/>
    </location>
</feature>
<dbReference type="InterPro" id="IPR036412">
    <property type="entry name" value="HAD-like_sf"/>
</dbReference>
<dbReference type="SFLD" id="SFLDS00003">
    <property type="entry name" value="Haloacid_Dehalogenase"/>
    <property type="match status" value="1"/>
</dbReference>
<proteinExistence type="inferred from homology"/>
<dbReference type="Gene3D" id="3.40.50.1000">
    <property type="entry name" value="HAD superfamily/HAD-like"/>
    <property type="match status" value="2"/>
</dbReference>
<accession>A0A212RS07</accession>
<dbReference type="InterPro" id="IPR006357">
    <property type="entry name" value="HAD-SF_hydro_IIA"/>
</dbReference>
<evidence type="ECO:0000313" key="9">
    <source>
        <dbReference type="Proteomes" id="UP000197025"/>
    </source>
</evidence>
<feature type="binding site" evidence="7">
    <location>
        <position position="15"/>
    </location>
    <ligand>
        <name>Mg(2+)</name>
        <dbReference type="ChEBI" id="CHEBI:18420"/>
    </ligand>
</feature>
<feature type="binding site" evidence="7">
    <location>
        <position position="13"/>
    </location>
    <ligand>
        <name>Mg(2+)</name>
        <dbReference type="ChEBI" id="CHEBI:18420"/>
    </ligand>
</feature>
<evidence type="ECO:0000256" key="4">
    <source>
        <dbReference type="ARBA" id="ARBA00022842"/>
    </source>
</evidence>
<protein>
    <submittedName>
        <fullName evidence="8">4-nitrophenyl phosphatase</fullName>
    </submittedName>
</protein>
<dbReference type="GO" id="GO:0046872">
    <property type="term" value="F:metal ion binding"/>
    <property type="evidence" value="ECO:0007669"/>
    <property type="project" value="UniProtKB-KW"/>
</dbReference>
<dbReference type="Pfam" id="PF13344">
    <property type="entry name" value="Hydrolase_6"/>
    <property type="match status" value="1"/>
</dbReference>
<dbReference type="GO" id="GO:0016791">
    <property type="term" value="F:phosphatase activity"/>
    <property type="evidence" value="ECO:0007669"/>
    <property type="project" value="TreeGrafter"/>
</dbReference>
<reference evidence="9" key="1">
    <citation type="submission" date="2017-06" db="EMBL/GenBank/DDBJ databases">
        <authorList>
            <person name="Varghese N."/>
            <person name="Submissions S."/>
        </authorList>
    </citation>
    <scope>NUCLEOTIDE SEQUENCE [LARGE SCALE GENOMIC DNA]</scope>
    <source>
        <strain evidence="9">JAD2</strain>
    </source>
</reference>
<evidence type="ECO:0000256" key="3">
    <source>
        <dbReference type="ARBA" id="ARBA00022801"/>
    </source>
</evidence>
<keyword evidence="4 7" id="KW-0460">Magnesium</keyword>
<dbReference type="Proteomes" id="UP000197025">
    <property type="component" value="Unassembled WGS sequence"/>
</dbReference>
<evidence type="ECO:0000256" key="7">
    <source>
        <dbReference type="PIRSR" id="PIRSR000915-3"/>
    </source>
</evidence>
<dbReference type="CDD" id="cd07530">
    <property type="entry name" value="HAD_Pase_UmpH-like"/>
    <property type="match status" value="1"/>
</dbReference>
<dbReference type="AlphaFoldDB" id="A0A212RS07"/>
<dbReference type="EMBL" id="FYEK01000075">
    <property type="protein sequence ID" value="SNB75344.1"/>
    <property type="molecule type" value="Genomic_DNA"/>
</dbReference>
<keyword evidence="2 7" id="KW-0479">Metal-binding</keyword>
<dbReference type="RefSeq" id="WP_088572415.1">
    <property type="nucleotide sequence ID" value="NZ_FYEK01000075.1"/>
</dbReference>
<evidence type="ECO:0000313" key="8">
    <source>
        <dbReference type="EMBL" id="SNB75344.1"/>
    </source>
</evidence>
<gene>
    <name evidence="8" type="ORF">SAMN02746019_00018970</name>
</gene>
<dbReference type="FunFam" id="3.40.50.1000:FF:000053">
    <property type="entry name" value="TIGR01457 family HAD hydrolase"/>
    <property type="match status" value="1"/>
</dbReference>
<evidence type="ECO:0000256" key="2">
    <source>
        <dbReference type="ARBA" id="ARBA00022723"/>
    </source>
</evidence>
<feature type="binding site" evidence="6">
    <location>
        <position position="186"/>
    </location>
    <ligand>
        <name>substrate</name>
    </ligand>
</feature>
<dbReference type="Pfam" id="PF13242">
    <property type="entry name" value="Hydrolase_like"/>
    <property type="match status" value="1"/>
</dbReference>
<feature type="binding site" evidence="7">
    <location>
        <position position="211"/>
    </location>
    <ligand>
        <name>Mg(2+)</name>
        <dbReference type="ChEBI" id="CHEBI:18420"/>
    </ligand>
</feature>
<dbReference type="SFLD" id="SFLDG01139">
    <property type="entry name" value="C2.A:_Pyridoxal_Phosphate_Phos"/>
    <property type="match status" value="1"/>
</dbReference>
<evidence type="ECO:0000256" key="1">
    <source>
        <dbReference type="ARBA" id="ARBA00006696"/>
    </source>
</evidence>
<dbReference type="InterPro" id="IPR023214">
    <property type="entry name" value="HAD_sf"/>
</dbReference>
<comment type="cofactor">
    <cofactor evidence="7">
        <name>Mg(2+)</name>
        <dbReference type="ChEBI" id="CHEBI:18420"/>
    </cofactor>
    <text evidence="7">Divalent metal ions. Mg(2+) is the most effective.</text>
</comment>
<dbReference type="SUPFAM" id="SSF56784">
    <property type="entry name" value="HAD-like"/>
    <property type="match status" value="1"/>
</dbReference>
<evidence type="ECO:0000256" key="6">
    <source>
        <dbReference type="PIRSR" id="PIRSR000915-2"/>
    </source>
</evidence>
<dbReference type="GO" id="GO:0005737">
    <property type="term" value="C:cytoplasm"/>
    <property type="evidence" value="ECO:0007669"/>
    <property type="project" value="TreeGrafter"/>
</dbReference>
<keyword evidence="9" id="KW-1185">Reference proteome</keyword>
<dbReference type="FunCoup" id="A0A212RS07">
    <property type="interactions" value="251"/>
</dbReference>
<dbReference type="NCBIfam" id="TIGR01460">
    <property type="entry name" value="HAD-SF-IIA"/>
    <property type="match status" value="1"/>
</dbReference>
<feature type="active site" description="Nucleophile" evidence="5">
    <location>
        <position position="13"/>
    </location>
</feature>
<organism evidence="8 9">
    <name type="scientific">Thermoflexus hugenholtzii JAD2</name>
    <dbReference type="NCBI Taxonomy" id="877466"/>
    <lineage>
        <taxon>Bacteria</taxon>
        <taxon>Bacillati</taxon>
        <taxon>Chloroflexota</taxon>
        <taxon>Thermoflexia</taxon>
        <taxon>Thermoflexales</taxon>
        <taxon>Thermoflexaceae</taxon>
        <taxon>Thermoflexus</taxon>
    </lineage>
</organism>
<dbReference type="OrthoDB" id="9810449at2"/>
<comment type="similarity">
    <text evidence="1">Belongs to the HAD-like hydrolase superfamily. NagD family.</text>
</comment>
<dbReference type="PANTHER" id="PTHR19288:SF95">
    <property type="entry name" value="D-GLYCEROL 3-PHOSPHATE PHOSPHATASE"/>
    <property type="match status" value="1"/>
</dbReference>
<dbReference type="PANTHER" id="PTHR19288">
    <property type="entry name" value="4-NITROPHENYLPHOSPHATASE-RELATED"/>
    <property type="match status" value="1"/>
</dbReference>
<evidence type="ECO:0000256" key="5">
    <source>
        <dbReference type="PIRSR" id="PIRSR000915-1"/>
    </source>
</evidence>
<dbReference type="PIRSF" id="PIRSF000915">
    <property type="entry name" value="PGP-type_phosphatase"/>
    <property type="match status" value="1"/>
</dbReference>
<name>A0A212RS07_9CHLR</name>
<dbReference type="InParanoid" id="A0A212RS07"/>
<keyword evidence="3" id="KW-0378">Hydrolase</keyword>